<keyword evidence="7 9" id="KW-0408">Iron</keyword>
<proteinExistence type="inferred from homology"/>
<evidence type="ECO:0000256" key="3">
    <source>
        <dbReference type="ARBA" id="ARBA00010617"/>
    </source>
</evidence>
<evidence type="ECO:0000313" key="11">
    <source>
        <dbReference type="EMBL" id="KAJ2935959.1"/>
    </source>
</evidence>
<evidence type="ECO:0000256" key="2">
    <source>
        <dbReference type="ARBA" id="ARBA00005179"/>
    </source>
</evidence>
<keyword evidence="4 9" id="KW-0349">Heme</keyword>
<dbReference type="GO" id="GO:0004497">
    <property type="term" value="F:monooxygenase activity"/>
    <property type="evidence" value="ECO:0007669"/>
    <property type="project" value="UniProtKB-KW"/>
</dbReference>
<dbReference type="InterPro" id="IPR002401">
    <property type="entry name" value="Cyt_P450_E_grp-I"/>
</dbReference>
<dbReference type="PRINTS" id="PR00463">
    <property type="entry name" value="EP450I"/>
</dbReference>
<dbReference type="InterPro" id="IPR001128">
    <property type="entry name" value="Cyt_P450"/>
</dbReference>
<evidence type="ECO:0000256" key="7">
    <source>
        <dbReference type="ARBA" id="ARBA00023004"/>
    </source>
</evidence>
<dbReference type="GO" id="GO:0005506">
    <property type="term" value="F:iron ion binding"/>
    <property type="evidence" value="ECO:0007669"/>
    <property type="project" value="InterPro"/>
</dbReference>
<evidence type="ECO:0000256" key="6">
    <source>
        <dbReference type="ARBA" id="ARBA00023002"/>
    </source>
</evidence>
<dbReference type="InterPro" id="IPR050364">
    <property type="entry name" value="Cytochrome_P450_fung"/>
</dbReference>
<organism evidence="11 12">
    <name type="scientific">Candolleomyces eurysporus</name>
    <dbReference type="NCBI Taxonomy" id="2828524"/>
    <lineage>
        <taxon>Eukaryota</taxon>
        <taxon>Fungi</taxon>
        <taxon>Dikarya</taxon>
        <taxon>Basidiomycota</taxon>
        <taxon>Agaricomycotina</taxon>
        <taxon>Agaricomycetes</taxon>
        <taxon>Agaricomycetidae</taxon>
        <taxon>Agaricales</taxon>
        <taxon>Agaricineae</taxon>
        <taxon>Psathyrellaceae</taxon>
        <taxon>Candolleomyces</taxon>
    </lineage>
</organism>
<comment type="cofactor">
    <cofactor evidence="1 9">
        <name>heme</name>
        <dbReference type="ChEBI" id="CHEBI:30413"/>
    </cofactor>
</comment>
<keyword evidence="5 9" id="KW-0479">Metal-binding</keyword>
<dbReference type="PANTHER" id="PTHR46300">
    <property type="entry name" value="P450, PUTATIVE (EUROFUNG)-RELATED-RELATED"/>
    <property type="match status" value="1"/>
</dbReference>
<dbReference type="OrthoDB" id="2789670at2759"/>
<keyword evidence="8 10" id="KW-0503">Monooxygenase</keyword>
<dbReference type="PROSITE" id="PS00086">
    <property type="entry name" value="CYTOCHROME_P450"/>
    <property type="match status" value="1"/>
</dbReference>
<comment type="similarity">
    <text evidence="3 10">Belongs to the cytochrome P450 family.</text>
</comment>
<evidence type="ECO:0008006" key="13">
    <source>
        <dbReference type="Google" id="ProtNLM"/>
    </source>
</evidence>
<evidence type="ECO:0000256" key="8">
    <source>
        <dbReference type="ARBA" id="ARBA00023033"/>
    </source>
</evidence>
<dbReference type="AlphaFoldDB" id="A0A9W8JKX1"/>
<dbReference type="Gene3D" id="1.10.630.10">
    <property type="entry name" value="Cytochrome P450"/>
    <property type="match status" value="1"/>
</dbReference>
<name>A0A9W8JKX1_9AGAR</name>
<dbReference type="SUPFAM" id="SSF48264">
    <property type="entry name" value="Cytochrome P450"/>
    <property type="match status" value="1"/>
</dbReference>
<dbReference type="Pfam" id="PF00067">
    <property type="entry name" value="p450"/>
    <property type="match status" value="1"/>
</dbReference>
<evidence type="ECO:0000256" key="5">
    <source>
        <dbReference type="ARBA" id="ARBA00022723"/>
    </source>
</evidence>
<dbReference type="GO" id="GO:0020037">
    <property type="term" value="F:heme binding"/>
    <property type="evidence" value="ECO:0007669"/>
    <property type="project" value="InterPro"/>
</dbReference>
<evidence type="ECO:0000256" key="9">
    <source>
        <dbReference type="PIRSR" id="PIRSR602401-1"/>
    </source>
</evidence>
<keyword evidence="6 10" id="KW-0560">Oxidoreductase</keyword>
<dbReference type="CDD" id="cd11065">
    <property type="entry name" value="CYP64-like"/>
    <property type="match status" value="1"/>
</dbReference>
<evidence type="ECO:0000256" key="10">
    <source>
        <dbReference type="RuleBase" id="RU000461"/>
    </source>
</evidence>
<reference evidence="11" key="1">
    <citation type="submission" date="2022-06" db="EMBL/GenBank/DDBJ databases">
        <title>Genome Sequence of Candolleomyces eurysporus.</title>
        <authorList>
            <person name="Buettner E."/>
        </authorList>
    </citation>
    <scope>NUCLEOTIDE SEQUENCE</scope>
    <source>
        <strain evidence="11">VTCC 930004</strain>
    </source>
</reference>
<sequence length="461" mass="51841">MGDWKHTYESLNEGDLVQLDLLGFKIVVINSARVAKDLLDRRSASYSDRPHTTFVIELAEFGKSTALLKYAEPWKQQRKIIAHEFSNSSTISRYWSLQEHQARLLVNSLLKNPGQMRREVSMRLMLAVQLIAYGYPVTSPDDECLQLVTESLRDFTSAGKLGAYLVDFFPILKYVPEWMPGAGFQREARRMKETVNKACHMPFEWTKRHLPTGEAQMPNLCGTILSEAQGPLSREEEETIKWAAISAVGAGLDTTVATTLGFFLAMMVNPEAQKKAQAEVDSVVGSERLPSITDRSSMPYVRSVFTEVLRWNPPVPLCLPHSSGKDDFYNGYHIPKDSIILPNIWFMTHDPEIYEEPSKFMPERFNNSDAEMKKVNELVFGFGRRTCPGMQFAEGAVFAIIATTLATCDILPELDDSGKPILPELNWSDGVISLPPDFKCKLQPRSPKALSLLVDANLSLE</sequence>
<dbReference type="PRINTS" id="PR00385">
    <property type="entry name" value="P450"/>
</dbReference>
<dbReference type="InterPro" id="IPR036396">
    <property type="entry name" value="Cyt_P450_sf"/>
</dbReference>
<dbReference type="PANTHER" id="PTHR46300:SF7">
    <property type="entry name" value="P450, PUTATIVE (EUROFUNG)-RELATED"/>
    <property type="match status" value="1"/>
</dbReference>
<keyword evidence="12" id="KW-1185">Reference proteome</keyword>
<accession>A0A9W8JKX1</accession>
<protein>
    <recommendedName>
        <fullName evidence="13">Cytochrome P450</fullName>
    </recommendedName>
</protein>
<dbReference type="Proteomes" id="UP001140091">
    <property type="component" value="Unassembled WGS sequence"/>
</dbReference>
<evidence type="ECO:0000313" key="12">
    <source>
        <dbReference type="Proteomes" id="UP001140091"/>
    </source>
</evidence>
<evidence type="ECO:0000256" key="1">
    <source>
        <dbReference type="ARBA" id="ARBA00001971"/>
    </source>
</evidence>
<dbReference type="GO" id="GO:0016705">
    <property type="term" value="F:oxidoreductase activity, acting on paired donors, with incorporation or reduction of molecular oxygen"/>
    <property type="evidence" value="ECO:0007669"/>
    <property type="project" value="InterPro"/>
</dbReference>
<gene>
    <name evidence="11" type="ORF">H1R20_g1137</name>
</gene>
<dbReference type="InterPro" id="IPR017972">
    <property type="entry name" value="Cyt_P450_CS"/>
</dbReference>
<feature type="non-terminal residue" evidence="11">
    <location>
        <position position="461"/>
    </location>
</feature>
<dbReference type="EMBL" id="JANBPK010000243">
    <property type="protein sequence ID" value="KAJ2935959.1"/>
    <property type="molecule type" value="Genomic_DNA"/>
</dbReference>
<evidence type="ECO:0000256" key="4">
    <source>
        <dbReference type="ARBA" id="ARBA00022617"/>
    </source>
</evidence>
<comment type="caution">
    <text evidence="11">The sequence shown here is derived from an EMBL/GenBank/DDBJ whole genome shotgun (WGS) entry which is preliminary data.</text>
</comment>
<comment type="pathway">
    <text evidence="2">Secondary metabolite biosynthesis.</text>
</comment>
<feature type="binding site" description="axial binding residue" evidence="9">
    <location>
        <position position="387"/>
    </location>
    <ligand>
        <name>heme</name>
        <dbReference type="ChEBI" id="CHEBI:30413"/>
    </ligand>
    <ligandPart>
        <name>Fe</name>
        <dbReference type="ChEBI" id="CHEBI:18248"/>
    </ligandPart>
</feature>